<dbReference type="HOGENOM" id="CLU_3383376_0_0_6"/>
<dbReference type="KEGG" id="psyr:N018_04130"/>
<dbReference type="EMBL" id="CP007014">
    <property type="protein sequence ID" value="AHG43493.1"/>
    <property type="molecule type" value="Genomic_DNA"/>
</dbReference>
<dbReference type="Proteomes" id="UP000019089">
    <property type="component" value="Chromosome"/>
</dbReference>
<sequence>MRTVSAEKRFIAEKEVIEGGKGLISIESTFFEH</sequence>
<organism evidence="1 2">
    <name type="scientific">Pseudomonas syringae CC1557</name>
    <dbReference type="NCBI Taxonomy" id="1357279"/>
    <lineage>
        <taxon>Bacteria</taxon>
        <taxon>Pseudomonadati</taxon>
        <taxon>Pseudomonadota</taxon>
        <taxon>Gammaproteobacteria</taxon>
        <taxon>Pseudomonadales</taxon>
        <taxon>Pseudomonadaceae</taxon>
        <taxon>Pseudomonas</taxon>
        <taxon>Pseudomonas syringae</taxon>
    </lineage>
</organism>
<proteinExistence type="predicted"/>
<name>W0N2J5_PSESX</name>
<accession>W0N2J5</accession>
<dbReference type="STRING" id="1357279.N018_04130"/>
<evidence type="ECO:0000313" key="2">
    <source>
        <dbReference type="Proteomes" id="UP000019089"/>
    </source>
</evidence>
<evidence type="ECO:0000313" key="1">
    <source>
        <dbReference type="EMBL" id="AHG43493.1"/>
    </source>
</evidence>
<reference evidence="1 2" key="1">
    <citation type="submission" date="2013-12" db="EMBL/GenBank/DDBJ databases">
        <title>Interactions Between Genome Architecture and Virulence Genes in Pseudomonas syringae, strain CC1557 as a model.</title>
        <authorList>
            <person name="Baltrus D."/>
            <person name="Hockett K."/>
            <person name="Karlsrud E."/>
            <person name="Dougherty K."/>
            <person name="Nishimura M."/>
        </authorList>
    </citation>
    <scope>NUCLEOTIDE SEQUENCE [LARGE SCALE GENOMIC DNA]</scope>
    <source>
        <strain evidence="1 2">CC1557</strain>
    </source>
</reference>
<protein>
    <submittedName>
        <fullName evidence="1">Uncharacterized protein</fullName>
    </submittedName>
</protein>
<gene>
    <name evidence="1" type="ORF">N018_04130</name>
</gene>
<dbReference type="AlphaFoldDB" id="W0N2J5"/>